<feature type="transmembrane region" description="Helical" evidence="8">
    <location>
        <begin position="105"/>
        <end position="125"/>
    </location>
</feature>
<keyword evidence="5" id="KW-0560">Oxidoreductase</keyword>
<evidence type="ECO:0000256" key="3">
    <source>
        <dbReference type="ARBA" id="ARBA00022692"/>
    </source>
</evidence>
<feature type="transmembrane region" description="Helical" evidence="8">
    <location>
        <begin position="29"/>
        <end position="54"/>
    </location>
</feature>
<reference evidence="10 11" key="1">
    <citation type="submission" date="2020-10" db="EMBL/GenBank/DDBJ databases">
        <title>Connecting structure to function with the recovery of over 1000 high-quality activated sludge metagenome-assembled genomes encoding full-length rRNA genes using long-read sequencing.</title>
        <authorList>
            <person name="Singleton C.M."/>
            <person name="Petriglieri F."/>
            <person name="Kristensen J.M."/>
            <person name="Kirkegaard R.H."/>
            <person name="Michaelsen T.Y."/>
            <person name="Andersen M.H."/>
            <person name="Karst S.M."/>
            <person name="Dueholm M.S."/>
            <person name="Nielsen P.H."/>
            <person name="Albertsen M."/>
        </authorList>
    </citation>
    <scope>NUCLEOTIDE SEQUENCE [LARGE SCALE GENOMIC DNA]</scope>
    <source>
        <strain evidence="10">Ribe_18-Q3-R11-54_MAXAC.273</strain>
    </source>
</reference>
<keyword evidence="4 8" id="KW-1133">Transmembrane helix</keyword>
<dbReference type="GO" id="GO:0008137">
    <property type="term" value="F:NADH dehydrogenase (ubiquinone) activity"/>
    <property type="evidence" value="ECO:0007669"/>
    <property type="project" value="InterPro"/>
</dbReference>
<dbReference type="InterPro" id="IPR003918">
    <property type="entry name" value="NADH_UbQ_OxRdtase"/>
</dbReference>
<evidence type="ECO:0000259" key="9">
    <source>
        <dbReference type="Pfam" id="PF00361"/>
    </source>
</evidence>
<dbReference type="PANTHER" id="PTHR42682">
    <property type="entry name" value="HYDROGENASE-4 COMPONENT F"/>
    <property type="match status" value="1"/>
</dbReference>
<accession>A0A9D7SX36</accession>
<evidence type="ECO:0000256" key="4">
    <source>
        <dbReference type="ARBA" id="ARBA00022989"/>
    </source>
</evidence>
<keyword evidence="3 7" id="KW-0812">Transmembrane</keyword>
<dbReference type="Pfam" id="PF00361">
    <property type="entry name" value="Proton_antipo_M"/>
    <property type="match status" value="1"/>
</dbReference>
<dbReference type="GO" id="GO:0042773">
    <property type="term" value="P:ATP synthesis coupled electron transport"/>
    <property type="evidence" value="ECO:0007669"/>
    <property type="project" value="InterPro"/>
</dbReference>
<feature type="transmembrane region" description="Helical" evidence="8">
    <location>
        <begin position="201"/>
        <end position="223"/>
    </location>
</feature>
<evidence type="ECO:0000256" key="5">
    <source>
        <dbReference type="ARBA" id="ARBA00023002"/>
    </source>
</evidence>
<evidence type="ECO:0000313" key="10">
    <source>
        <dbReference type="EMBL" id="MBK9983774.1"/>
    </source>
</evidence>
<sequence>MNVISAIIIITIFSTLLLTMVNEGWKGNVALITVLVNGVISSSLAVPALQGVFFDQVLYGGNVIGQIPIRVDALSGWFILVMNFTVVTGVLYGRQYMKHYENQSANLTLHFASYMINHVAMIGIYCIQNSFAFLCVWELMAISAFLLIIFEHHKIETLKAGINYLIQSHICIMFLTFGFIWVNSFTGSFDFNAITAYTSSVSPAVSFTLFLCFFIAFAIKAGFVPFHTWLPYAHPVAPAHVSGMMSGVIIKLGIYGILRVLLLIKGDFMTMGYFILVISVITGVYGVMLAIIQHNLKKLLAYHSIENIGIIGIGIGLGCVGLGLNNPFLAFAGFAGAMLHTLNHSLFKSLLFYVAGTVYQATHTLDIEKLGGLIKKMPQTSTLFLVGALAICGLPPFNGFISEFLIYSGLFKGISTGSFFSTSFLVPSVFGLAIIGGMAMLCFTKAFGIVFLGKERHLLPTLIREAEFQKLFPKYLIGAMIIIIGLLPQVFVKLVTMPVSLFLNEYNLSDQPIEFSRILQWVSMAAVLFILLCLVMLLIKKVVTKSAEIDVAPTWACGYALPSPRQQFTANSFVRPFRKLILPLLMMNKKEGEIKGVFPGVMHSETHPYDKLEATLIDLPLMHLRGFIGRFKFLQNGNPQFYILYGVVFIFFIIALPLFVNAIVYVIELIKEIGK</sequence>
<comment type="caution">
    <text evidence="10">The sequence shown here is derived from an EMBL/GenBank/DDBJ whole genome shotgun (WGS) entry which is preliminary data.</text>
</comment>
<comment type="subcellular location">
    <subcellularLocation>
        <location evidence="1">Cell membrane</location>
        <topology evidence="1">Multi-pass membrane protein</topology>
    </subcellularLocation>
    <subcellularLocation>
        <location evidence="7">Membrane</location>
        <topology evidence="7">Multi-pass membrane protein</topology>
    </subcellularLocation>
</comment>
<feature type="transmembrane region" description="Helical" evidence="8">
    <location>
        <begin position="518"/>
        <end position="539"/>
    </location>
</feature>
<evidence type="ECO:0000256" key="1">
    <source>
        <dbReference type="ARBA" id="ARBA00004651"/>
    </source>
</evidence>
<feature type="transmembrane region" description="Helical" evidence="8">
    <location>
        <begin position="383"/>
        <end position="410"/>
    </location>
</feature>
<feature type="transmembrane region" description="Helical" evidence="8">
    <location>
        <begin position="6"/>
        <end position="22"/>
    </location>
</feature>
<keyword evidence="6 8" id="KW-0472">Membrane</keyword>
<dbReference type="PANTHER" id="PTHR42682:SF3">
    <property type="entry name" value="FORMATE HYDROGENLYASE SUBUNIT 3-RELATED"/>
    <property type="match status" value="1"/>
</dbReference>
<dbReference type="PRINTS" id="PR01437">
    <property type="entry name" value="NUOXDRDTASE4"/>
</dbReference>
<feature type="transmembrane region" description="Helical" evidence="8">
    <location>
        <begin position="475"/>
        <end position="498"/>
    </location>
</feature>
<feature type="domain" description="NADH:quinone oxidoreductase/Mrp antiporter transmembrane" evidence="9">
    <location>
        <begin position="131"/>
        <end position="412"/>
    </location>
</feature>
<feature type="transmembrane region" description="Helical" evidence="8">
    <location>
        <begin position="430"/>
        <end position="454"/>
    </location>
</feature>
<evidence type="ECO:0000256" key="8">
    <source>
        <dbReference type="SAM" id="Phobius"/>
    </source>
</evidence>
<dbReference type="EMBL" id="JADKGY010000025">
    <property type="protein sequence ID" value="MBK9983774.1"/>
    <property type="molecule type" value="Genomic_DNA"/>
</dbReference>
<dbReference type="InterPro" id="IPR001750">
    <property type="entry name" value="ND/Mrp_TM"/>
</dbReference>
<feature type="transmembrane region" description="Helical" evidence="8">
    <location>
        <begin position="304"/>
        <end position="324"/>
    </location>
</feature>
<feature type="transmembrane region" description="Helical" evidence="8">
    <location>
        <begin position="74"/>
        <end position="93"/>
    </location>
</feature>
<evidence type="ECO:0000256" key="2">
    <source>
        <dbReference type="ARBA" id="ARBA00022475"/>
    </source>
</evidence>
<keyword evidence="2" id="KW-1003">Cell membrane</keyword>
<dbReference type="Proteomes" id="UP000808337">
    <property type="component" value="Unassembled WGS sequence"/>
</dbReference>
<dbReference type="GO" id="GO:0005886">
    <property type="term" value="C:plasma membrane"/>
    <property type="evidence" value="ECO:0007669"/>
    <property type="project" value="UniProtKB-SubCell"/>
</dbReference>
<feature type="transmembrane region" description="Helical" evidence="8">
    <location>
        <begin position="642"/>
        <end position="667"/>
    </location>
</feature>
<feature type="transmembrane region" description="Helical" evidence="8">
    <location>
        <begin position="131"/>
        <end position="150"/>
    </location>
</feature>
<feature type="transmembrane region" description="Helical" evidence="8">
    <location>
        <begin position="270"/>
        <end position="292"/>
    </location>
</feature>
<dbReference type="InterPro" id="IPR052175">
    <property type="entry name" value="ComplexI-like_HydComp"/>
</dbReference>
<feature type="transmembrane region" description="Helical" evidence="8">
    <location>
        <begin position="162"/>
        <end position="181"/>
    </location>
</feature>
<evidence type="ECO:0000256" key="6">
    <source>
        <dbReference type="ARBA" id="ARBA00023136"/>
    </source>
</evidence>
<feature type="transmembrane region" description="Helical" evidence="8">
    <location>
        <begin position="244"/>
        <end position="264"/>
    </location>
</feature>
<dbReference type="AlphaFoldDB" id="A0A9D7SX36"/>
<gene>
    <name evidence="10" type="ORF">IPP15_15620</name>
</gene>
<dbReference type="GO" id="GO:0016491">
    <property type="term" value="F:oxidoreductase activity"/>
    <property type="evidence" value="ECO:0007669"/>
    <property type="project" value="UniProtKB-KW"/>
</dbReference>
<name>A0A9D7SX36_9BACT</name>
<evidence type="ECO:0000256" key="7">
    <source>
        <dbReference type="RuleBase" id="RU000320"/>
    </source>
</evidence>
<evidence type="ECO:0000313" key="11">
    <source>
        <dbReference type="Proteomes" id="UP000808337"/>
    </source>
</evidence>
<protein>
    <recommendedName>
        <fullName evidence="9">NADH:quinone oxidoreductase/Mrp antiporter transmembrane domain-containing protein</fullName>
    </recommendedName>
</protein>
<organism evidence="10 11">
    <name type="scientific">Candidatus Opimibacter skivensis</name>
    <dbReference type="NCBI Taxonomy" id="2982028"/>
    <lineage>
        <taxon>Bacteria</taxon>
        <taxon>Pseudomonadati</taxon>
        <taxon>Bacteroidota</taxon>
        <taxon>Saprospiria</taxon>
        <taxon>Saprospirales</taxon>
        <taxon>Saprospiraceae</taxon>
        <taxon>Candidatus Opimibacter</taxon>
    </lineage>
</organism>
<proteinExistence type="predicted"/>